<dbReference type="CDD" id="cd07043">
    <property type="entry name" value="STAS_anti-anti-sigma_factors"/>
    <property type="match status" value="1"/>
</dbReference>
<reference evidence="2 3" key="1">
    <citation type="submission" date="2016-10" db="EMBL/GenBank/DDBJ databases">
        <authorList>
            <person name="de Groot N.N."/>
        </authorList>
    </citation>
    <scope>NUCLEOTIDE SEQUENCE [LARGE SCALE GENOMIC DNA]</scope>
    <source>
        <strain evidence="2 3">CGMCC 4.3510</strain>
    </source>
</reference>
<dbReference type="InterPro" id="IPR036513">
    <property type="entry name" value="STAS_dom_sf"/>
</dbReference>
<name>A0A1I2H2G4_9ACTN</name>
<protein>
    <submittedName>
        <fullName evidence="2">Anti-anti-sigma factor</fullName>
    </submittedName>
</protein>
<dbReference type="PROSITE" id="PS50801">
    <property type="entry name" value="STAS"/>
    <property type="match status" value="1"/>
</dbReference>
<accession>A0A1I2H2G4</accession>
<dbReference type="RefSeq" id="WP_322935850.1">
    <property type="nucleotide sequence ID" value="NZ_FONG01000010.1"/>
</dbReference>
<evidence type="ECO:0000259" key="1">
    <source>
        <dbReference type="PROSITE" id="PS50801"/>
    </source>
</evidence>
<dbReference type="STRING" id="380248.SAMN05216251_11024"/>
<feature type="domain" description="STAS" evidence="1">
    <location>
        <begin position="13"/>
        <end position="79"/>
    </location>
</feature>
<dbReference type="Proteomes" id="UP000199323">
    <property type="component" value="Unassembled WGS sequence"/>
</dbReference>
<evidence type="ECO:0000313" key="2">
    <source>
        <dbReference type="EMBL" id="SFF23573.1"/>
    </source>
</evidence>
<evidence type="ECO:0000313" key="3">
    <source>
        <dbReference type="Proteomes" id="UP000199323"/>
    </source>
</evidence>
<organism evidence="2 3">
    <name type="scientific">Actinacidiphila alni</name>
    <dbReference type="NCBI Taxonomy" id="380248"/>
    <lineage>
        <taxon>Bacteria</taxon>
        <taxon>Bacillati</taxon>
        <taxon>Actinomycetota</taxon>
        <taxon>Actinomycetes</taxon>
        <taxon>Kitasatosporales</taxon>
        <taxon>Streptomycetaceae</taxon>
        <taxon>Actinacidiphila</taxon>
    </lineage>
</organism>
<dbReference type="Pfam" id="PF01740">
    <property type="entry name" value="STAS"/>
    <property type="match status" value="1"/>
</dbReference>
<keyword evidence="3" id="KW-1185">Reference proteome</keyword>
<dbReference type="SUPFAM" id="SSF52091">
    <property type="entry name" value="SpoIIaa-like"/>
    <property type="match status" value="1"/>
</dbReference>
<dbReference type="EMBL" id="FONG01000010">
    <property type="protein sequence ID" value="SFF23573.1"/>
    <property type="molecule type" value="Genomic_DNA"/>
</dbReference>
<gene>
    <name evidence="2" type="ORF">SAMN05216251_11024</name>
</gene>
<dbReference type="InterPro" id="IPR002645">
    <property type="entry name" value="STAS_dom"/>
</dbReference>
<dbReference type="AlphaFoldDB" id="A0A1I2H2G4"/>
<proteinExistence type="predicted"/>
<sequence>MTPLTLTPGHRADGTAVLTVTGEIDMTNARGLHEAIAEAGGKVVVDLTAVDYLDSAGLSVLFSHADRIELVAPGILVPLLDITGISGLVTVRVQDEEHF</sequence>
<dbReference type="Gene3D" id="3.30.750.24">
    <property type="entry name" value="STAS domain"/>
    <property type="match status" value="1"/>
</dbReference>